<dbReference type="Pfam" id="PF00085">
    <property type="entry name" value="Thioredoxin"/>
    <property type="match status" value="1"/>
</dbReference>
<evidence type="ECO:0000256" key="5">
    <source>
        <dbReference type="ARBA" id="ARBA00023284"/>
    </source>
</evidence>
<dbReference type="EMBL" id="SRMO01000070">
    <property type="protein sequence ID" value="TGG91953.1"/>
    <property type="molecule type" value="Genomic_DNA"/>
</dbReference>
<dbReference type="InterPro" id="IPR036188">
    <property type="entry name" value="FAD/NAD-bd_sf"/>
</dbReference>
<evidence type="ECO:0000313" key="8">
    <source>
        <dbReference type="Proteomes" id="UP000317990"/>
    </source>
</evidence>
<keyword evidence="3" id="KW-0560">Oxidoreductase</keyword>
<evidence type="ECO:0000256" key="1">
    <source>
        <dbReference type="ARBA" id="ARBA00022630"/>
    </source>
</evidence>
<evidence type="ECO:0000256" key="2">
    <source>
        <dbReference type="ARBA" id="ARBA00022827"/>
    </source>
</evidence>
<proteinExistence type="predicted"/>
<dbReference type="InterPro" id="IPR017937">
    <property type="entry name" value="Thioredoxin_CS"/>
</dbReference>
<evidence type="ECO:0000313" key="7">
    <source>
        <dbReference type="EMBL" id="TGG91953.1"/>
    </source>
</evidence>
<dbReference type="InterPro" id="IPR023753">
    <property type="entry name" value="FAD/NAD-binding_dom"/>
</dbReference>
<keyword evidence="1" id="KW-0285">Flavoprotein</keyword>
<name>A0A524RMV8_9CHRO</name>
<dbReference type="Proteomes" id="UP000317990">
    <property type="component" value="Unassembled WGS sequence"/>
</dbReference>
<dbReference type="PROSITE" id="PS51352">
    <property type="entry name" value="THIOREDOXIN_2"/>
    <property type="match status" value="1"/>
</dbReference>
<dbReference type="GO" id="GO:0016668">
    <property type="term" value="F:oxidoreductase activity, acting on a sulfur group of donors, NAD(P) as acceptor"/>
    <property type="evidence" value="ECO:0007669"/>
    <property type="project" value="UniProtKB-ARBA"/>
</dbReference>
<evidence type="ECO:0000259" key="6">
    <source>
        <dbReference type="PROSITE" id="PS51352"/>
    </source>
</evidence>
<organism evidence="7 8">
    <name type="scientific">Aphanocapsa feldmannii 277cV</name>
    <dbReference type="NCBI Taxonomy" id="2507553"/>
    <lineage>
        <taxon>Bacteria</taxon>
        <taxon>Bacillati</taxon>
        <taxon>Cyanobacteriota</taxon>
        <taxon>Cyanophyceae</taxon>
        <taxon>Oscillatoriophycideae</taxon>
        <taxon>Chroococcales</taxon>
        <taxon>Microcystaceae</taxon>
        <taxon>Aphanocapsa</taxon>
    </lineage>
</organism>
<reference evidence="7 8" key="1">
    <citation type="journal article" date="2019" name="mSystems">
        <title>Life at home and on the roam: Genomic adaptions reflect the dual lifestyle of an intracellular, facultative symbiont.</title>
        <authorList>
            <person name="Burgsdorf I."/>
        </authorList>
    </citation>
    <scope>NUCLEOTIDE SEQUENCE [LARGE SCALE GENOMIC DNA]</scope>
    <source>
        <strain evidence="7">277cV</strain>
    </source>
</reference>
<dbReference type="SUPFAM" id="SSF51905">
    <property type="entry name" value="FAD/NAD(P)-binding domain"/>
    <property type="match status" value="1"/>
</dbReference>
<keyword evidence="4" id="KW-1015">Disulfide bond</keyword>
<dbReference type="PRINTS" id="PR00469">
    <property type="entry name" value="PNDRDTASEII"/>
</dbReference>
<dbReference type="PROSITE" id="PS00194">
    <property type="entry name" value="THIOREDOXIN_1"/>
    <property type="match status" value="1"/>
</dbReference>
<protein>
    <submittedName>
        <fullName evidence="7">Thioredoxin</fullName>
    </submittedName>
</protein>
<evidence type="ECO:0000256" key="4">
    <source>
        <dbReference type="ARBA" id="ARBA00023157"/>
    </source>
</evidence>
<dbReference type="AlphaFoldDB" id="A0A524RMV8"/>
<dbReference type="PRINTS" id="PR00368">
    <property type="entry name" value="FADPNR"/>
</dbReference>
<dbReference type="Gene3D" id="3.50.50.60">
    <property type="entry name" value="FAD/NAD(P)-binding domain"/>
    <property type="match status" value="2"/>
</dbReference>
<dbReference type="PROSITE" id="PS00573">
    <property type="entry name" value="PYRIDINE_REDOX_2"/>
    <property type="match status" value="1"/>
</dbReference>
<dbReference type="InterPro" id="IPR013766">
    <property type="entry name" value="Thioredoxin_domain"/>
</dbReference>
<dbReference type="Gene3D" id="3.40.30.10">
    <property type="entry name" value="Glutaredoxin"/>
    <property type="match status" value="1"/>
</dbReference>
<sequence>MVASSGTNDSIQNMVIIGSGPAGYTAAIYAARANLSPLLITGFQRGGMPGGQLMTTTQVENFPGFPDGILGPDLMDRMKAQAERWGTRLVEADADRLDLQQRPFLVEADGDVFRTHSLILALGARANRLGIATEARFWAKGISACAICDGATPQFRGQPLAVVGGGDSACEEAAYLTRYSSEVHLVVRRHELRASRAMVDRVLANPGITVHWNRQLVACHGEAWLESITLQHSQDPEQREKLSVQGVFYAIGHTPNTELLKGQLGLDDGGYVELPCPGAPNTTIEGVYAAGDVADRRWRQAITAGGSGCQAALAAERWLTESNLARLMARSQPEPAAAVLPQQQEAATAASFDPAAAWQKGSYSLRRLYHESDKPLLVVYTSPGCGPCHVLKPQLRRVIQELDGQVMGVEIDIEVEQEIAQQAGVRGTPTTQLFWRKALVQQWQGVRQRSEFHRSIANLLDHGT</sequence>
<dbReference type="InterPro" id="IPR050097">
    <property type="entry name" value="Ferredoxin-NADP_redctase_2"/>
</dbReference>
<dbReference type="SUPFAM" id="SSF52833">
    <property type="entry name" value="Thioredoxin-like"/>
    <property type="match status" value="1"/>
</dbReference>
<feature type="domain" description="Thioredoxin" evidence="6">
    <location>
        <begin position="343"/>
        <end position="461"/>
    </location>
</feature>
<gene>
    <name evidence="7" type="ORF">ERJ67_06835</name>
</gene>
<keyword evidence="5" id="KW-0676">Redox-active center</keyword>
<evidence type="ECO:0000256" key="3">
    <source>
        <dbReference type="ARBA" id="ARBA00023002"/>
    </source>
</evidence>
<accession>A0A524RMV8</accession>
<dbReference type="InterPro" id="IPR008255">
    <property type="entry name" value="Pyr_nucl-diS_OxRdtase_2_AS"/>
</dbReference>
<comment type="caution">
    <text evidence="7">The sequence shown here is derived from an EMBL/GenBank/DDBJ whole genome shotgun (WGS) entry which is preliminary data.</text>
</comment>
<dbReference type="Pfam" id="PF07992">
    <property type="entry name" value="Pyr_redox_2"/>
    <property type="match status" value="1"/>
</dbReference>
<dbReference type="InterPro" id="IPR036249">
    <property type="entry name" value="Thioredoxin-like_sf"/>
</dbReference>
<keyword evidence="2" id="KW-0274">FAD</keyword>
<dbReference type="PANTHER" id="PTHR48105">
    <property type="entry name" value="THIOREDOXIN REDUCTASE 1-RELATED-RELATED"/>
    <property type="match status" value="1"/>
</dbReference>